<accession>A0A0A9TWY7</accession>
<organism evidence="1">
    <name type="scientific">Arundo donax</name>
    <name type="common">Giant reed</name>
    <name type="synonym">Donax arundinaceus</name>
    <dbReference type="NCBI Taxonomy" id="35708"/>
    <lineage>
        <taxon>Eukaryota</taxon>
        <taxon>Viridiplantae</taxon>
        <taxon>Streptophyta</taxon>
        <taxon>Embryophyta</taxon>
        <taxon>Tracheophyta</taxon>
        <taxon>Spermatophyta</taxon>
        <taxon>Magnoliopsida</taxon>
        <taxon>Liliopsida</taxon>
        <taxon>Poales</taxon>
        <taxon>Poaceae</taxon>
        <taxon>PACMAD clade</taxon>
        <taxon>Arundinoideae</taxon>
        <taxon>Arundineae</taxon>
        <taxon>Arundo</taxon>
    </lineage>
</organism>
<protein>
    <submittedName>
        <fullName evidence="1">Uncharacterized protein</fullName>
    </submittedName>
</protein>
<reference evidence="1" key="2">
    <citation type="journal article" date="2015" name="Data Brief">
        <title>Shoot transcriptome of the giant reed, Arundo donax.</title>
        <authorList>
            <person name="Barrero R.A."/>
            <person name="Guerrero F.D."/>
            <person name="Moolhuijzen P."/>
            <person name="Goolsby J.A."/>
            <person name="Tidwell J."/>
            <person name="Bellgard S.E."/>
            <person name="Bellgard M.I."/>
        </authorList>
    </citation>
    <scope>NUCLEOTIDE SEQUENCE</scope>
    <source>
        <tissue evidence="1">Shoot tissue taken approximately 20 cm above the soil surface</tissue>
    </source>
</reference>
<dbReference type="EMBL" id="GBRH01281190">
    <property type="protein sequence ID" value="JAD16705.1"/>
    <property type="molecule type" value="Transcribed_RNA"/>
</dbReference>
<proteinExistence type="predicted"/>
<dbReference type="AlphaFoldDB" id="A0A0A9TWY7"/>
<reference evidence="1" key="1">
    <citation type="submission" date="2014-09" db="EMBL/GenBank/DDBJ databases">
        <authorList>
            <person name="Magalhaes I.L.F."/>
            <person name="Oliveira U."/>
            <person name="Santos F.R."/>
            <person name="Vidigal T.H.D.A."/>
            <person name="Brescovit A.D."/>
            <person name="Santos A.J."/>
        </authorList>
    </citation>
    <scope>NUCLEOTIDE SEQUENCE</scope>
    <source>
        <tissue evidence="1">Shoot tissue taken approximately 20 cm above the soil surface</tissue>
    </source>
</reference>
<evidence type="ECO:0000313" key="1">
    <source>
        <dbReference type="EMBL" id="JAD16705.1"/>
    </source>
</evidence>
<name>A0A0A9TWY7_ARUDO</name>
<sequence length="60" mass="6929">MYLLRKSKRSINIEIFLSISGIYECYGNCEDKLLIEVSMDRFPMILRHGCGLGIVLTLDF</sequence>
<dbReference type="EMBL" id="GBRH01200628">
    <property type="protein sequence ID" value="JAD97267.1"/>
    <property type="molecule type" value="Transcribed_RNA"/>
</dbReference>